<evidence type="ECO:0000256" key="1">
    <source>
        <dbReference type="SAM" id="Phobius"/>
    </source>
</evidence>
<sequence>MHHSTSGEPPHLIRLDRNIPGWMGDQMWLQNTSRGLLLGAGVFGAVIVAGAGPERMFPPGMSAATLGTWPWLALWVLAAALVTWHVIAAAALRGMRAASRELRFESLTRAMSFAEDMLLLSRSHCEPVWSDQAVMPLTALVYAASTNGNGQGMPWVRNMVDHLCTDGADGWRAAADAVGEIDHQMSARIVRLAELHGRQRDSIALVLREAVGEVAGARA</sequence>
<accession>A0ABX2JXW4</accession>
<keyword evidence="3" id="KW-1185">Reference proteome</keyword>
<reference evidence="2 3" key="1">
    <citation type="submission" date="2019-05" db="EMBL/GenBank/DDBJ databases">
        <title>Mycolicibacterium sphagni ENV482 genome assembly.</title>
        <authorList>
            <person name="Chen W."/>
            <person name="Faulkner N.W."/>
            <person name="Hyman M.R."/>
        </authorList>
    </citation>
    <scope>NUCLEOTIDE SEQUENCE [LARGE SCALE GENOMIC DNA]</scope>
    <source>
        <strain evidence="2 3">ENV482</strain>
    </source>
</reference>
<keyword evidence="1" id="KW-0472">Membrane</keyword>
<evidence type="ECO:0000313" key="2">
    <source>
        <dbReference type="EMBL" id="NTY62588.1"/>
    </source>
</evidence>
<dbReference type="RefSeq" id="WP_174400305.1">
    <property type="nucleotide sequence ID" value="NZ_VBSB01000017.1"/>
</dbReference>
<feature type="transmembrane region" description="Helical" evidence="1">
    <location>
        <begin position="35"/>
        <end position="52"/>
    </location>
</feature>
<dbReference type="EMBL" id="VBSB01000017">
    <property type="protein sequence ID" value="NTY62588.1"/>
    <property type="molecule type" value="Genomic_DNA"/>
</dbReference>
<feature type="transmembrane region" description="Helical" evidence="1">
    <location>
        <begin position="72"/>
        <end position="92"/>
    </location>
</feature>
<keyword evidence="1" id="KW-0812">Transmembrane</keyword>
<gene>
    <name evidence="2" type="ORF">FEG63_23920</name>
</gene>
<keyword evidence="1" id="KW-1133">Transmembrane helix</keyword>
<protein>
    <submittedName>
        <fullName evidence="2">Uncharacterized protein</fullName>
    </submittedName>
</protein>
<proteinExistence type="predicted"/>
<dbReference type="Proteomes" id="UP000708347">
    <property type="component" value="Unassembled WGS sequence"/>
</dbReference>
<evidence type="ECO:0000313" key="3">
    <source>
        <dbReference type="Proteomes" id="UP000708347"/>
    </source>
</evidence>
<comment type="caution">
    <text evidence="2">The sequence shown here is derived from an EMBL/GenBank/DDBJ whole genome shotgun (WGS) entry which is preliminary data.</text>
</comment>
<organism evidence="2 3">
    <name type="scientific">Mycolicibacterium sphagni</name>
    <dbReference type="NCBI Taxonomy" id="1786"/>
    <lineage>
        <taxon>Bacteria</taxon>
        <taxon>Bacillati</taxon>
        <taxon>Actinomycetota</taxon>
        <taxon>Actinomycetes</taxon>
        <taxon>Mycobacteriales</taxon>
        <taxon>Mycobacteriaceae</taxon>
        <taxon>Mycolicibacterium</taxon>
    </lineage>
</organism>
<name>A0ABX2JXW4_9MYCO</name>